<accession>A0ABW3BS83</accession>
<dbReference type="Pfam" id="PF05970">
    <property type="entry name" value="PIF1"/>
    <property type="match status" value="1"/>
</dbReference>
<dbReference type="Pfam" id="PF14493">
    <property type="entry name" value="HTH_40"/>
    <property type="match status" value="1"/>
</dbReference>
<sequence length="816" mass="93445">MSKNQELELAWDFVEKTDRNVFLTGKAGTGKTTFLHSLKQKSFKRLVVVAPTGVAAINAKGVTIHSFFQMAFGPVLPEETGFQRSESGFQRKFNKTKIDIIKSLDLLIIDEISMVRADLLDGIDQVLKRYRDRTKVFGGVQVLMIGDLQQLSPVVKDNEWDLLKNYYDTPYFFSSKVFKSCNPISIELKHIYRQDNEVFISILNEIRNNKLTSKSAALLNERYIVDFVPNKNDGYITLTTHNNRANAMNDLELQKITSKSYFYKAAVEGNFPEYSYPTHEKLELKKGAQVMFVKNDSTSEKRYFNGKIGEVIELNKDEVTVRCQGDDFDIVVTPEIWENINYSINKETKEITEQVSGAFSQMPLRLAWAITIHKSQGLTFDRAIIDAQASFAHGQTYVALSRCRTLEGIVLKNPISEDSIINDMRVSSFNESVENKQPNEAILNESQKVYQLNLVEELLNFYDFMYPVNRLMDIYYKNSSSLKGNMIEPLIAIKDEGITKLLKLNTSFLAQLKSLCADVLEPEKSPVIQERIHKALEYFTKHTLEYIKSPFDLITFSTENKEIDKEINKQLDTIEEQLATKLFCLNGLKDNYSSLKYLELRAKAVLQKTKTTSVKKERKDTSEHPVLFEKLKALRAEFADAENVPHYVVFTQKSLYDLCDMLPLTKKQLLAVNGMGKVRVEKYGDEILDIIKEYCDTNELEASQTISKKEPIKKEKSKKEDTKKVSLDMFKSGMLIAEIAKERGFVETTIQGHLVHYIPTGEITITDLMPKEKYLELKTIIQATTFENLSDLKNKIDDKFTYSEIRLVLGSLEINA</sequence>
<evidence type="ECO:0000313" key="2">
    <source>
        <dbReference type="EMBL" id="MFD0834922.1"/>
    </source>
</evidence>
<dbReference type="PANTHER" id="PTHR47642:SF5">
    <property type="entry name" value="ATP-DEPENDENT DNA HELICASE"/>
    <property type="match status" value="1"/>
</dbReference>
<name>A0ABW3BS83_9FLAO</name>
<comment type="caution">
    <text evidence="2">The sequence shown here is derived from an EMBL/GenBank/DDBJ whole genome shotgun (WGS) entry which is preliminary data.</text>
</comment>
<dbReference type="InterPro" id="IPR051055">
    <property type="entry name" value="PIF1_helicase"/>
</dbReference>
<dbReference type="PROSITE" id="PS50967">
    <property type="entry name" value="HRDC"/>
    <property type="match status" value="1"/>
</dbReference>
<feature type="domain" description="HRDC" evidence="1">
    <location>
        <begin position="621"/>
        <end position="701"/>
    </location>
</feature>
<organism evidence="2 3">
    <name type="scientific">Mariniflexile aquimaris</name>
    <dbReference type="NCBI Taxonomy" id="881009"/>
    <lineage>
        <taxon>Bacteria</taxon>
        <taxon>Pseudomonadati</taxon>
        <taxon>Bacteroidota</taxon>
        <taxon>Flavobacteriia</taxon>
        <taxon>Flavobacteriales</taxon>
        <taxon>Flavobacteriaceae</taxon>
        <taxon>Mariniflexile</taxon>
    </lineage>
</organism>
<dbReference type="InterPro" id="IPR044876">
    <property type="entry name" value="HRDC_dom_sf"/>
</dbReference>
<dbReference type="Proteomes" id="UP001597011">
    <property type="component" value="Unassembled WGS sequence"/>
</dbReference>
<gene>
    <name evidence="2" type="ORF">ACFQ0I_04040</name>
</gene>
<dbReference type="InterPro" id="IPR003593">
    <property type="entry name" value="AAA+_ATPase"/>
</dbReference>
<dbReference type="SUPFAM" id="SSF52540">
    <property type="entry name" value="P-loop containing nucleoside triphosphate hydrolases"/>
    <property type="match status" value="2"/>
</dbReference>
<dbReference type="InterPro" id="IPR027417">
    <property type="entry name" value="P-loop_NTPase"/>
</dbReference>
<dbReference type="EMBL" id="JBHTIB010000002">
    <property type="protein sequence ID" value="MFD0834922.1"/>
    <property type="molecule type" value="Genomic_DNA"/>
</dbReference>
<dbReference type="Pfam" id="PF00570">
    <property type="entry name" value="HRDC"/>
    <property type="match status" value="1"/>
</dbReference>
<dbReference type="InterPro" id="IPR010997">
    <property type="entry name" value="HRDC-like_sf"/>
</dbReference>
<keyword evidence="3" id="KW-1185">Reference proteome</keyword>
<evidence type="ECO:0000313" key="3">
    <source>
        <dbReference type="Proteomes" id="UP001597011"/>
    </source>
</evidence>
<dbReference type="SMART" id="SM00341">
    <property type="entry name" value="HRDC"/>
    <property type="match status" value="1"/>
</dbReference>
<dbReference type="Gene3D" id="1.10.150.80">
    <property type="entry name" value="HRDC domain"/>
    <property type="match status" value="1"/>
</dbReference>
<dbReference type="InterPro" id="IPR010285">
    <property type="entry name" value="DNA_helicase_pif1-like_DEAD"/>
</dbReference>
<evidence type="ECO:0000259" key="1">
    <source>
        <dbReference type="PROSITE" id="PS50967"/>
    </source>
</evidence>
<dbReference type="SUPFAM" id="SSF47819">
    <property type="entry name" value="HRDC-like"/>
    <property type="match status" value="1"/>
</dbReference>
<protein>
    <submittedName>
        <fullName evidence="2">Helix-turn-helix domain-containing protein</fullName>
    </submittedName>
</protein>
<proteinExistence type="predicted"/>
<dbReference type="InterPro" id="IPR029491">
    <property type="entry name" value="Helicase_HTH"/>
</dbReference>
<dbReference type="SMART" id="SM00382">
    <property type="entry name" value="AAA"/>
    <property type="match status" value="1"/>
</dbReference>
<dbReference type="PANTHER" id="PTHR47642">
    <property type="entry name" value="ATP-DEPENDENT DNA HELICASE"/>
    <property type="match status" value="1"/>
</dbReference>
<dbReference type="InterPro" id="IPR002121">
    <property type="entry name" value="HRDC_dom"/>
</dbReference>
<dbReference type="CDD" id="cd18809">
    <property type="entry name" value="SF1_C_RecD"/>
    <property type="match status" value="1"/>
</dbReference>
<reference evidence="3" key="1">
    <citation type="journal article" date="2019" name="Int. J. Syst. Evol. Microbiol.">
        <title>The Global Catalogue of Microorganisms (GCM) 10K type strain sequencing project: providing services to taxonomists for standard genome sequencing and annotation.</title>
        <authorList>
            <consortium name="The Broad Institute Genomics Platform"/>
            <consortium name="The Broad Institute Genome Sequencing Center for Infectious Disease"/>
            <person name="Wu L."/>
            <person name="Ma J."/>
        </authorList>
    </citation>
    <scope>NUCLEOTIDE SEQUENCE [LARGE SCALE GENOMIC DNA]</scope>
    <source>
        <strain evidence="3">CCUG 60529</strain>
    </source>
</reference>
<dbReference type="Gene3D" id="2.30.30.940">
    <property type="match status" value="1"/>
</dbReference>
<dbReference type="RefSeq" id="WP_379939578.1">
    <property type="nucleotide sequence ID" value="NZ_JBHTIB010000002.1"/>
</dbReference>
<dbReference type="Gene3D" id="3.40.50.300">
    <property type="entry name" value="P-loop containing nucleotide triphosphate hydrolases"/>
    <property type="match status" value="2"/>
</dbReference>